<dbReference type="GO" id="GO:0008483">
    <property type="term" value="F:transaminase activity"/>
    <property type="evidence" value="ECO:0007669"/>
    <property type="project" value="UniProtKB-KW"/>
</dbReference>
<dbReference type="OrthoDB" id="9803354at2"/>
<comment type="cofactor">
    <cofactor evidence="1">
        <name>pyridoxal 5'-phosphate</name>
        <dbReference type="ChEBI" id="CHEBI:597326"/>
    </cofactor>
</comment>
<sequence>MTLISEQQIADTKARYGIEQLERASIRQLVMMVSDLEALSGVDFVRMELGVPGLSPAPQARAAEHAVIDSPLLAQYPALNGNPSLRQALSQFFKSFMNVDVPADNCIPTAGAMQASLAAFWLVANLHPTRTKILFLDPGFPTQIQQVQSLGIAYERVDVFAQRPRRVADQIRPYLENGDIAGIVYSNPSNPVWNCLAPEELEEIAALCDAHETIALEDLAYFGMDFRVDYSHPNQPPYPPSMGHYTHRCIQMFSGSKLFNYAGQRTGAVIIPETLMAIESEQLKARFGYASLRNALLFGVIQPTTAGLCQSAQAGFEGALRAMLDGKWNPLIEARAYEQRAVKLKAALSAHGFELLYDADGDTPIADGFYFAFGHPAYPDAGLAQALIEFGVSATPLTDAGAHHKHGLRACVGLMTDDDLHRIVGRLAAFQEAHA</sequence>
<dbReference type="EMBL" id="CP045871">
    <property type="protein sequence ID" value="QGG81150.1"/>
    <property type="molecule type" value="Genomic_DNA"/>
</dbReference>
<dbReference type="Proteomes" id="UP000388235">
    <property type="component" value="Chromosome"/>
</dbReference>
<dbReference type="GO" id="GO:1901605">
    <property type="term" value="P:alpha-amino acid metabolic process"/>
    <property type="evidence" value="ECO:0007669"/>
    <property type="project" value="TreeGrafter"/>
</dbReference>
<keyword evidence="2 6" id="KW-0032">Aminotransferase</keyword>
<dbReference type="RefSeq" id="WP_153714653.1">
    <property type="nucleotide sequence ID" value="NZ_CP045871.1"/>
</dbReference>
<dbReference type="InterPro" id="IPR050859">
    <property type="entry name" value="Class-I_PLP-dep_aminotransf"/>
</dbReference>
<evidence type="ECO:0000256" key="1">
    <source>
        <dbReference type="ARBA" id="ARBA00001933"/>
    </source>
</evidence>
<accession>A0A5Q2QH30</accession>
<dbReference type="SUPFAM" id="SSF53383">
    <property type="entry name" value="PLP-dependent transferases"/>
    <property type="match status" value="1"/>
</dbReference>
<dbReference type="PANTHER" id="PTHR42790:SF19">
    <property type="entry name" value="KYNURENINE_ALPHA-AMINOADIPATE AMINOTRANSFERASE, MITOCHONDRIAL"/>
    <property type="match status" value="1"/>
</dbReference>
<dbReference type="GO" id="GO:0030170">
    <property type="term" value="F:pyridoxal phosphate binding"/>
    <property type="evidence" value="ECO:0007669"/>
    <property type="project" value="InterPro"/>
</dbReference>
<proteinExistence type="predicted"/>
<evidence type="ECO:0000313" key="6">
    <source>
        <dbReference type="EMBL" id="QGG81150.1"/>
    </source>
</evidence>
<dbReference type="AlphaFoldDB" id="A0A5Q2QH30"/>
<keyword evidence="3 6" id="KW-0808">Transferase</keyword>
<dbReference type="Gene3D" id="3.40.640.10">
    <property type="entry name" value="Type I PLP-dependent aspartate aminotransferase-like (Major domain)"/>
    <property type="match status" value="1"/>
</dbReference>
<dbReference type="InterPro" id="IPR004839">
    <property type="entry name" value="Aminotransferase_I/II_large"/>
</dbReference>
<evidence type="ECO:0000259" key="5">
    <source>
        <dbReference type="Pfam" id="PF00155"/>
    </source>
</evidence>
<reference evidence="6 7" key="1">
    <citation type="submission" date="2019-11" db="EMBL/GenBank/DDBJ databases">
        <authorList>
            <person name="Khan S.A."/>
            <person name="Jeon C.O."/>
            <person name="Chun B.H."/>
        </authorList>
    </citation>
    <scope>NUCLEOTIDE SEQUENCE [LARGE SCALE GENOMIC DNA]</scope>
    <source>
        <strain evidence="6 7">IMCC 1097</strain>
    </source>
</reference>
<dbReference type="InterPro" id="IPR015424">
    <property type="entry name" value="PyrdxlP-dep_Trfase"/>
</dbReference>
<feature type="domain" description="Aminotransferase class I/classII large" evidence="5">
    <location>
        <begin position="56"/>
        <end position="427"/>
    </location>
</feature>
<keyword evidence="7" id="KW-1185">Reference proteome</keyword>
<dbReference type="CDD" id="cd00609">
    <property type="entry name" value="AAT_like"/>
    <property type="match status" value="1"/>
</dbReference>
<evidence type="ECO:0000256" key="3">
    <source>
        <dbReference type="ARBA" id="ARBA00022679"/>
    </source>
</evidence>
<dbReference type="InterPro" id="IPR015421">
    <property type="entry name" value="PyrdxlP-dep_Trfase_major"/>
</dbReference>
<dbReference type="Gene3D" id="3.90.1150.100">
    <property type="match status" value="2"/>
</dbReference>
<protein>
    <submittedName>
        <fullName evidence="6">Aminotransferase class I/II-fold pyridoxal phosphate-dependent enzyme</fullName>
    </submittedName>
</protein>
<evidence type="ECO:0000256" key="2">
    <source>
        <dbReference type="ARBA" id="ARBA00022576"/>
    </source>
</evidence>
<evidence type="ECO:0000313" key="7">
    <source>
        <dbReference type="Proteomes" id="UP000388235"/>
    </source>
</evidence>
<gene>
    <name evidence="6" type="ORF">GH975_11480</name>
</gene>
<keyword evidence="4" id="KW-0663">Pyridoxal phosphate</keyword>
<evidence type="ECO:0000256" key="4">
    <source>
        <dbReference type="ARBA" id="ARBA00022898"/>
    </source>
</evidence>
<name>A0A5Q2QH30_9GAMM</name>
<organism evidence="6 7">
    <name type="scientific">Litorivicinus lipolyticus</name>
    <dbReference type="NCBI Taxonomy" id="418701"/>
    <lineage>
        <taxon>Bacteria</taxon>
        <taxon>Pseudomonadati</taxon>
        <taxon>Pseudomonadota</taxon>
        <taxon>Gammaproteobacteria</taxon>
        <taxon>Oceanospirillales</taxon>
        <taxon>Litorivicinaceae</taxon>
        <taxon>Litorivicinus</taxon>
    </lineage>
</organism>
<dbReference type="PANTHER" id="PTHR42790">
    <property type="entry name" value="AMINOTRANSFERASE"/>
    <property type="match status" value="1"/>
</dbReference>
<dbReference type="Pfam" id="PF00155">
    <property type="entry name" value="Aminotran_1_2"/>
    <property type="match status" value="1"/>
</dbReference>
<dbReference type="KEGG" id="llp:GH975_11480"/>